<evidence type="ECO:0000256" key="2">
    <source>
        <dbReference type="ARBA" id="ARBA00022927"/>
    </source>
</evidence>
<evidence type="ECO:0000259" key="4">
    <source>
        <dbReference type="Pfam" id="PF12783"/>
    </source>
</evidence>
<feature type="domain" description="Mon2/Sec7/BIG1-like HUS" evidence="4">
    <location>
        <begin position="204"/>
        <end position="358"/>
    </location>
</feature>
<dbReference type="STRING" id="857566.A0A1E3PDH6"/>
<evidence type="ECO:0000259" key="6">
    <source>
        <dbReference type="Pfam" id="PF16213"/>
    </source>
</evidence>
<evidence type="ECO:0000256" key="1">
    <source>
        <dbReference type="ARBA" id="ARBA00022448"/>
    </source>
</evidence>
<dbReference type="InterPro" id="IPR032629">
    <property type="entry name" value="DCB_dom"/>
</dbReference>
<feature type="compositionally biased region" description="Polar residues" evidence="3">
    <location>
        <begin position="380"/>
        <end position="393"/>
    </location>
</feature>
<dbReference type="OrthoDB" id="294853at2759"/>
<dbReference type="SUPFAM" id="SSF48371">
    <property type="entry name" value="ARM repeat"/>
    <property type="match status" value="2"/>
</dbReference>
<keyword evidence="1" id="KW-0813">Transport</keyword>
<accession>A0A1E3PDH6</accession>
<feature type="domain" description="Mon2/Sec7/BIG1-like dimerisation and cyclophilin-binding" evidence="6">
    <location>
        <begin position="4"/>
        <end position="177"/>
    </location>
</feature>
<proteinExistence type="predicted"/>
<evidence type="ECO:0000256" key="3">
    <source>
        <dbReference type="SAM" id="MobiDB-lite"/>
    </source>
</evidence>
<dbReference type="InterPro" id="IPR032691">
    <property type="entry name" value="Mon2/Sec7/BIG1-like_HUS"/>
</dbReference>
<organism evidence="7 8">
    <name type="scientific">Nadsonia fulvescens var. elongata DSM 6958</name>
    <dbReference type="NCBI Taxonomy" id="857566"/>
    <lineage>
        <taxon>Eukaryota</taxon>
        <taxon>Fungi</taxon>
        <taxon>Dikarya</taxon>
        <taxon>Ascomycota</taxon>
        <taxon>Saccharomycotina</taxon>
        <taxon>Dipodascomycetes</taxon>
        <taxon>Dipodascales</taxon>
        <taxon>Dipodascales incertae sedis</taxon>
        <taxon>Nadsonia</taxon>
    </lineage>
</organism>
<keyword evidence="2" id="KW-0653">Protein transport</keyword>
<evidence type="ECO:0000313" key="8">
    <source>
        <dbReference type="Proteomes" id="UP000095009"/>
    </source>
</evidence>
<gene>
    <name evidence="7" type="ORF">NADFUDRAFT_53168</name>
</gene>
<feature type="region of interest" description="Disordered" evidence="3">
    <location>
        <begin position="375"/>
        <end position="398"/>
    </location>
</feature>
<dbReference type="Pfam" id="PF16213">
    <property type="entry name" value="DCB"/>
    <property type="match status" value="1"/>
</dbReference>
<sequence length="1738" mass="193417">MSTVNLLTSELTNLISEAKRRNVELRQSAETSLDVLKGFNGTNEDLFLHNLADNQAFITPFLISCSTRNAKYSAIAVQCLHRLISARGLPVARLDEVLGAFEEATHLGFDIQLKILQSLPSLIRYYADDMTGELIARLLHICSILQSATKMPVVINTAAATLQQIIISIFDKIVTEDQKDTISLPRTFEVPIDNGEKILVSPATYDALRVLYDLCALCEKQKPKLTQFTHLQETFGLELIESILTNHSQVFLRHVELSYVLRTRIIPLMLRAFSERRDFAITVRVTRILYLLLRTLLPILVVECEVMLSLLSHMLDPEAAPLWKRCLCMEVFQGVCSEYDLVKSIYTEFDSKPDKKNVIQDFVATLKSIISERPDLLGNGDSQQIKAGRSNPQTANSASSLALSSTGTLNSLTSANISTEFSIIKVPCIDHLDKNEPPTLPGTYIYYLALTCANYISEGLARFILSLSTNNSGSQTENPKQKRKLAKNSLLINPLSIEKQSQRQDVMISDSLVRHCWEDLLYVYSIFLNSSLDPELYHALVRSIQKFAHVAGLLEITDSRDAYMAILGQYSVTLKHANKPSTSKSGSNLETATALASGSESGASRKLSTVNNIVLSGVGSLVSSLSPNVGGESTNKKEEGSLSVSNHTMVATVTPNNTFCLRALLNLAVALGPTLGTTWFVVLETLQIVDSILGSKTSGISFNGRKTSVASTSSSVSRSKEGVIGDGTNSGSGNSGAEFSIVENSIKRLFESSVNYSDSAFFKLIKALLCLSAKTLGVSDSTLASEWMVKNSSKYSEQFGINSKWAIELGEPLFCIQKIGLLAELNISRLATTVDDSDLRVWDSIVDYSIKIGAVRDLSSDVRIHTTSVLNKIIKKAAYECSNRKLKAQGTLTAVKLEHLGRVERRNLETLCKEVQIISALPLVSDGSTAVTSAEAEIHRAGLETLYNILDQCGGTIDNGWDTIFKIINSAFDWTSAIVDIKLHNKKSLVDRSVKLIRMAFESVQLVCNDFLVSLPQNCLLTLIDTLYRFCHQVDDLNISFTSISFFWTISDYLKIAINKFPDDIAEPLVTKKMLVDKLTSDLTVSDHMMRSDAYFALWFILLLRLAAIASDSRQEVRNGAIQILFRIFDSYGELLKINIWKSCQAMVLPAIMSVQPRIEESIDAPGGQEFDNAQSQWADTMNLITSGFSGLFISLENVPAEDIENFWNHLIQYYSSVVEIGDPNLSLSVYKSINQILEYIKCNQGLFGKLPDSFMLTAWRFLIDQSVTANLDNANSNQESVTALVECYDPLYHFTQQSVSNSVIIESLSLLDKCMSIPVLPAFCSDRESMTSLQSAIMTQVKGFDLKDNVELASHVFKILARFAVLPILTNNSTSSTQTVNDTKAKYFSPSFIAVAVNSLVNLRDKLTHNETAAHVQALYDNGILLNLLEQLLELLKRKFDPPLISPTGANAKLSGDLQLWQLATNVFISIVRMVKPQLSSENNSSVKPKFWQVIMTGLSYTLGNGVEVNIDLTQYPHYEVFDIQAYGALREIVYPIMGAPYLMDEVIDQYLRSIFTISFLYEMKEENDRLALKELDPQRGLDQVIHRQVRGNTTPVVSRPRQALGRHCLEELFCLSSSYGNHSHSNEYENKWSSRIAHAALVYLLWRAGFALTSYAADQKLRGKMPMPKIQRIELLYLLRGLLDLSTTADHILRDHLSRLYPLLAQAIAISYRDRQVLVLLERIFDQIGHVYAIGK</sequence>
<dbReference type="GO" id="GO:0015031">
    <property type="term" value="P:protein transport"/>
    <property type="evidence" value="ECO:0007669"/>
    <property type="project" value="UniProtKB-KW"/>
</dbReference>
<evidence type="ECO:0000259" key="5">
    <source>
        <dbReference type="Pfam" id="PF16206"/>
    </source>
</evidence>
<dbReference type="Pfam" id="PF16206">
    <property type="entry name" value="Mon2_C"/>
    <property type="match status" value="1"/>
</dbReference>
<evidence type="ECO:0008006" key="9">
    <source>
        <dbReference type="Google" id="ProtNLM"/>
    </source>
</evidence>
<dbReference type="EMBL" id="KV454414">
    <property type="protein sequence ID" value="ODQ63499.1"/>
    <property type="molecule type" value="Genomic_DNA"/>
</dbReference>
<dbReference type="Proteomes" id="UP000095009">
    <property type="component" value="Unassembled WGS sequence"/>
</dbReference>
<dbReference type="InterPro" id="IPR032817">
    <property type="entry name" value="Mon2_C"/>
</dbReference>
<name>A0A1E3PDH6_9ASCO</name>
<reference evidence="7 8" key="1">
    <citation type="journal article" date="2016" name="Proc. Natl. Acad. Sci. U.S.A.">
        <title>Comparative genomics of biotechnologically important yeasts.</title>
        <authorList>
            <person name="Riley R."/>
            <person name="Haridas S."/>
            <person name="Wolfe K.H."/>
            <person name="Lopes M.R."/>
            <person name="Hittinger C.T."/>
            <person name="Goeker M."/>
            <person name="Salamov A.A."/>
            <person name="Wisecaver J.H."/>
            <person name="Long T.M."/>
            <person name="Calvey C.H."/>
            <person name="Aerts A.L."/>
            <person name="Barry K.W."/>
            <person name="Choi C."/>
            <person name="Clum A."/>
            <person name="Coughlan A.Y."/>
            <person name="Deshpande S."/>
            <person name="Douglass A.P."/>
            <person name="Hanson S.J."/>
            <person name="Klenk H.-P."/>
            <person name="LaButti K.M."/>
            <person name="Lapidus A."/>
            <person name="Lindquist E.A."/>
            <person name="Lipzen A.M."/>
            <person name="Meier-Kolthoff J.P."/>
            <person name="Ohm R.A."/>
            <person name="Otillar R.P."/>
            <person name="Pangilinan J.L."/>
            <person name="Peng Y."/>
            <person name="Rokas A."/>
            <person name="Rosa C.A."/>
            <person name="Scheuner C."/>
            <person name="Sibirny A.A."/>
            <person name="Slot J.C."/>
            <person name="Stielow J.B."/>
            <person name="Sun H."/>
            <person name="Kurtzman C.P."/>
            <person name="Blackwell M."/>
            <person name="Grigoriev I.V."/>
            <person name="Jeffries T.W."/>
        </authorList>
    </citation>
    <scope>NUCLEOTIDE SEQUENCE [LARGE SCALE GENOMIC DNA]</scope>
    <source>
        <strain evidence="7 8">DSM 6958</strain>
    </source>
</reference>
<dbReference type="Pfam" id="PF12783">
    <property type="entry name" value="Sec7-like_HUS"/>
    <property type="match status" value="1"/>
</dbReference>
<keyword evidence="8" id="KW-1185">Reference proteome</keyword>
<dbReference type="InterPro" id="IPR016024">
    <property type="entry name" value="ARM-type_fold"/>
</dbReference>
<protein>
    <recommendedName>
        <fullName evidence="9">Endosomal peripheral membrane protein</fullName>
    </recommendedName>
</protein>
<dbReference type="GO" id="GO:0005794">
    <property type="term" value="C:Golgi apparatus"/>
    <property type="evidence" value="ECO:0007669"/>
    <property type="project" value="UniProtKB-ARBA"/>
</dbReference>
<evidence type="ECO:0000313" key="7">
    <source>
        <dbReference type="EMBL" id="ODQ63499.1"/>
    </source>
</evidence>
<feature type="domain" description="Mon2 C-terminal" evidence="5">
    <location>
        <begin position="1010"/>
        <end position="1241"/>
    </location>
</feature>